<reference evidence="1" key="1">
    <citation type="journal article" date="2022" name="Int. J. Mol. Sci.">
        <title>Draft Genome of Tanacetum Coccineum: Genomic Comparison of Closely Related Tanacetum-Family Plants.</title>
        <authorList>
            <person name="Yamashiro T."/>
            <person name="Shiraishi A."/>
            <person name="Nakayama K."/>
            <person name="Satake H."/>
        </authorList>
    </citation>
    <scope>NUCLEOTIDE SEQUENCE</scope>
</reference>
<accession>A0ABQ4XTH6</accession>
<proteinExistence type="predicted"/>
<name>A0ABQ4XTH6_9ASTR</name>
<evidence type="ECO:0000313" key="2">
    <source>
        <dbReference type="Proteomes" id="UP001151760"/>
    </source>
</evidence>
<dbReference type="Proteomes" id="UP001151760">
    <property type="component" value="Unassembled WGS sequence"/>
</dbReference>
<sequence>MYTPRALPVEYEGLFGDYLKNLSLARTLREKDREPFIQSCPKVVSLKDRVKALEGLCGSLMILPKEIKSLKARCDLGDKYLSDQDGEPFFKYIGSTNPSANKDVVSDLVDALDDLVDENGVVEVDKYLSQDDFLKAQKIEAEKNRVAEQNRLMLKLMLEEENSRKSIDFSKFTHMKVAIERCGTNKRRYVNVLRPPIEEDITKKVLSMDRLKKQNNVLDEFMIEMCQYLKPWKEAYSLIGLDDERLGWLVDDHIELWVWYMWHFRQSCDDWSMVSCYFLTLLLQDSMSLFYATDEIYPLVWRDVEQVFILINEPKRHWSLAQFHIQYGIYDNQKTYDPEVRPWYVKMRSCLESKLPVVLQQTSVFGSKGIDPTNP</sequence>
<evidence type="ECO:0000313" key="1">
    <source>
        <dbReference type="EMBL" id="GJS68698.1"/>
    </source>
</evidence>
<gene>
    <name evidence="1" type="ORF">Tco_0683263</name>
</gene>
<comment type="caution">
    <text evidence="1">The sequence shown here is derived from an EMBL/GenBank/DDBJ whole genome shotgun (WGS) entry which is preliminary data.</text>
</comment>
<organism evidence="1 2">
    <name type="scientific">Tanacetum coccineum</name>
    <dbReference type="NCBI Taxonomy" id="301880"/>
    <lineage>
        <taxon>Eukaryota</taxon>
        <taxon>Viridiplantae</taxon>
        <taxon>Streptophyta</taxon>
        <taxon>Embryophyta</taxon>
        <taxon>Tracheophyta</taxon>
        <taxon>Spermatophyta</taxon>
        <taxon>Magnoliopsida</taxon>
        <taxon>eudicotyledons</taxon>
        <taxon>Gunneridae</taxon>
        <taxon>Pentapetalae</taxon>
        <taxon>asterids</taxon>
        <taxon>campanulids</taxon>
        <taxon>Asterales</taxon>
        <taxon>Asteraceae</taxon>
        <taxon>Asteroideae</taxon>
        <taxon>Anthemideae</taxon>
        <taxon>Anthemidinae</taxon>
        <taxon>Tanacetum</taxon>
    </lineage>
</organism>
<reference evidence="1" key="2">
    <citation type="submission" date="2022-01" db="EMBL/GenBank/DDBJ databases">
        <authorList>
            <person name="Yamashiro T."/>
            <person name="Shiraishi A."/>
            <person name="Satake H."/>
            <person name="Nakayama K."/>
        </authorList>
    </citation>
    <scope>NUCLEOTIDE SEQUENCE</scope>
</reference>
<keyword evidence="2" id="KW-1185">Reference proteome</keyword>
<dbReference type="EMBL" id="BQNB010009809">
    <property type="protein sequence ID" value="GJS68698.1"/>
    <property type="molecule type" value="Genomic_DNA"/>
</dbReference>
<protein>
    <submittedName>
        <fullName evidence="1">Uncharacterized protein</fullName>
    </submittedName>
</protein>